<dbReference type="Proteomes" id="UP000004995">
    <property type="component" value="Unassembled WGS sequence"/>
</dbReference>
<name>K3Y3X9_SETIT</name>
<evidence type="ECO:0000313" key="2">
    <source>
        <dbReference type="EnsemblPlants" id="KQL10680"/>
    </source>
</evidence>
<dbReference type="InParanoid" id="K3Y3X9"/>
<sequence length="103" mass="10989">MIGGLLDRLERTSQAHPRVVGMGSASALIFGRPLVLLPQAGAAAPTAPARHGDGPEEETNEPWPPRREATSPTIMSLSVDRHPHDAVMNECYEKIGALTLNQG</sequence>
<protein>
    <submittedName>
        <fullName evidence="2">Uncharacterized protein</fullName>
    </submittedName>
</protein>
<reference evidence="2" key="2">
    <citation type="submission" date="2018-08" db="UniProtKB">
        <authorList>
            <consortium name="EnsemblPlants"/>
        </authorList>
    </citation>
    <scope>IDENTIFICATION</scope>
    <source>
        <strain evidence="2">Yugu1</strain>
    </source>
</reference>
<proteinExistence type="predicted"/>
<dbReference type="HOGENOM" id="CLU_178845_0_0_1"/>
<dbReference type="AlphaFoldDB" id="K3Y3X9"/>
<reference evidence="3" key="1">
    <citation type="journal article" date="2012" name="Nat. Biotechnol.">
        <title>Reference genome sequence of the model plant Setaria.</title>
        <authorList>
            <person name="Bennetzen J.L."/>
            <person name="Schmutz J."/>
            <person name="Wang H."/>
            <person name="Percifield R."/>
            <person name="Hawkins J."/>
            <person name="Pontaroli A.C."/>
            <person name="Estep M."/>
            <person name="Feng L."/>
            <person name="Vaughn J.N."/>
            <person name="Grimwood J."/>
            <person name="Jenkins J."/>
            <person name="Barry K."/>
            <person name="Lindquist E."/>
            <person name="Hellsten U."/>
            <person name="Deshpande S."/>
            <person name="Wang X."/>
            <person name="Wu X."/>
            <person name="Mitros T."/>
            <person name="Triplett J."/>
            <person name="Yang X."/>
            <person name="Ye C.Y."/>
            <person name="Mauro-Herrera M."/>
            <person name="Wang L."/>
            <person name="Li P."/>
            <person name="Sharma M."/>
            <person name="Sharma R."/>
            <person name="Ronald P.C."/>
            <person name="Panaud O."/>
            <person name="Kellogg E.A."/>
            <person name="Brutnell T.P."/>
            <person name="Doust A.N."/>
            <person name="Tuskan G.A."/>
            <person name="Rokhsar D."/>
            <person name="Devos K.M."/>
        </authorList>
    </citation>
    <scope>NUCLEOTIDE SEQUENCE [LARGE SCALE GENOMIC DNA]</scope>
    <source>
        <strain evidence="3">cv. Yugu1</strain>
    </source>
</reference>
<dbReference type="EnsemblPlants" id="KQL10680">
    <property type="protein sequence ID" value="KQL10680"/>
    <property type="gene ID" value="SETIT_008917mg"/>
</dbReference>
<feature type="region of interest" description="Disordered" evidence="1">
    <location>
        <begin position="41"/>
        <end position="74"/>
    </location>
</feature>
<dbReference type="EMBL" id="AGNK02002467">
    <property type="status" value="NOT_ANNOTATED_CDS"/>
    <property type="molecule type" value="Genomic_DNA"/>
</dbReference>
<accession>K3Y3X9</accession>
<dbReference type="Gramene" id="KQL10680">
    <property type="protein sequence ID" value="KQL10680"/>
    <property type="gene ID" value="SETIT_008917mg"/>
</dbReference>
<evidence type="ECO:0000256" key="1">
    <source>
        <dbReference type="SAM" id="MobiDB-lite"/>
    </source>
</evidence>
<organism evidence="2 3">
    <name type="scientific">Setaria italica</name>
    <name type="common">Foxtail millet</name>
    <name type="synonym">Panicum italicum</name>
    <dbReference type="NCBI Taxonomy" id="4555"/>
    <lineage>
        <taxon>Eukaryota</taxon>
        <taxon>Viridiplantae</taxon>
        <taxon>Streptophyta</taxon>
        <taxon>Embryophyta</taxon>
        <taxon>Tracheophyta</taxon>
        <taxon>Spermatophyta</taxon>
        <taxon>Magnoliopsida</taxon>
        <taxon>Liliopsida</taxon>
        <taxon>Poales</taxon>
        <taxon>Poaceae</taxon>
        <taxon>PACMAD clade</taxon>
        <taxon>Panicoideae</taxon>
        <taxon>Panicodae</taxon>
        <taxon>Paniceae</taxon>
        <taxon>Cenchrinae</taxon>
        <taxon>Setaria</taxon>
    </lineage>
</organism>
<keyword evidence="3" id="KW-1185">Reference proteome</keyword>
<evidence type="ECO:0000313" key="3">
    <source>
        <dbReference type="Proteomes" id="UP000004995"/>
    </source>
</evidence>